<feature type="region of interest" description="Disordered" evidence="1">
    <location>
        <begin position="75"/>
        <end position="94"/>
    </location>
</feature>
<dbReference type="AlphaFoldDB" id="A0AAV4MN45"/>
<protein>
    <submittedName>
        <fullName evidence="2">Uncharacterized protein</fullName>
    </submittedName>
</protein>
<reference evidence="2 3" key="1">
    <citation type="submission" date="2021-06" db="EMBL/GenBank/DDBJ databases">
        <title>Caerostris extrusa draft genome.</title>
        <authorList>
            <person name="Kono N."/>
            <person name="Arakawa K."/>
        </authorList>
    </citation>
    <scope>NUCLEOTIDE SEQUENCE [LARGE SCALE GENOMIC DNA]</scope>
</reference>
<sequence length="94" mass="10984">MFTYRYFQSQKRISRNSRLVFQHYSSIIDFGKYFLTESWVDWMRNNRLSFTQAARYFSVSVGVEDFFVQSPSRENAAAPQMEASSGQSVTTKAL</sequence>
<evidence type="ECO:0000313" key="3">
    <source>
        <dbReference type="Proteomes" id="UP001054945"/>
    </source>
</evidence>
<proteinExistence type="predicted"/>
<organism evidence="2 3">
    <name type="scientific">Caerostris extrusa</name>
    <name type="common">Bark spider</name>
    <name type="synonym">Caerostris bankana</name>
    <dbReference type="NCBI Taxonomy" id="172846"/>
    <lineage>
        <taxon>Eukaryota</taxon>
        <taxon>Metazoa</taxon>
        <taxon>Ecdysozoa</taxon>
        <taxon>Arthropoda</taxon>
        <taxon>Chelicerata</taxon>
        <taxon>Arachnida</taxon>
        <taxon>Araneae</taxon>
        <taxon>Araneomorphae</taxon>
        <taxon>Entelegynae</taxon>
        <taxon>Araneoidea</taxon>
        <taxon>Araneidae</taxon>
        <taxon>Caerostris</taxon>
    </lineage>
</organism>
<name>A0AAV4MN45_CAEEX</name>
<evidence type="ECO:0000313" key="2">
    <source>
        <dbReference type="EMBL" id="GIX73764.1"/>
    </source>
</evidence>
<dbReference type="EMBL" id="BPLR01002442">
    <property type="protein sequence ID" value="GIX73764.1"/>
    <property type="molecule type" value="Genomic_DNA"/>
</dbReference>
<feature type="compositionally biased region" description="Polar residues" evidence="1">
    <location>
        <begin position="82"/>
        <end position="94"/>
    </location>
</feature>
<keyword evidence="3" id="KW-1185">Reference proteome</keyword>
<gene>
    <name evidence="2" type="ORF">CEXT_809181</name>
</gene>
<evidence type="ECO:0000256" key="1">
    <source>
        <dbReference type="SAM" id="MobiDB-lite"/>
    </source>
</evidence>
<accession>A0AAV4MN45</accession>
<comment type="caution">
    <text evidence="2">The sequence shown here is derived from an EMBL/GenBank/DDBJ whole genome shotgun (WGS) entry which is preliminary data.</text>
</comment>
<dbReference type="Proteomes" id="UP001054945">
    <property type="component" value="Unassembled WGS sequence"/>
</dbReference>